<dbReference type="RefSeq" id="WP_101220784.1">
    <property type="nucleotide sequence ID" value="NZ_KZ478010.1"/>
</dbReference>
<sequence>MSWKPIGNAFVFSAHSVGDPVPVGEVAMHASGFVFRYANSWLARPDAFAIDPLNVPLTRNQYSSTRMFGVLDDATPDNWGRRVLLATHKQHPQNEVEWLLASRGAGVGCLLFSASRNLLPTLHQPPQFEDLEKIMVGLDRVEKGDVDLPVEIARLFEFGSSMGGARPKVTVTHEGKEWIAKLGRSDDVFDQPRAEFASLQMADAAGLPAAGHKLVEVAGKPVLMVERFDRHEGAGREHYVSCNSLVSTEKPRMRVDAVDGAASYSRIADVLKKVSDDATLDMRELYRRMAFNVLIGNSDDHLKQTGLLLTSASGYSLAPVFDILPHPTQLGLQALIIGNEGRVSSVSNLLSTPERFGLGMDEARSIVTDVYAVVREASGFFEAAGCSGADVRMLSNVCTRFESQLMAAPHAGNRAHP</sequence>
<dbReference type="Pfam" id="PF13657">
    <property type="entry name" value="Couple_hipA"/>
    <property type="match status" value="1"/>
</dbReference>
<comment type="similarity">
    <text evidence="1">Belongs to the HipA Ser/Thr kinase family.</text>
</comment>
<dbReference type="Gene3D" id="1.10.1070.20">
    <property type="match status" value="1"/>
</dbReference>
<feature type="domain" description="HipA N-terminal subdomain 1" evidence="5">
    <location>
        <begin position="21"/>
        <end position="110"/>
    </location>
</feature>
<evidence type="ECO:0000259" key="5">
    <source>
        <dbReference type="Pfam" id="PF13657"/>
    </source>
</evidence>
<reference evidence="6 7" key="1">
    <citation type="submission" date="2017-08" db="EMBL/GenBank/DDBJ databases">
        <authorList>
            <person name="de Groot N.N."/>
        </authorList>
    </citation>
    <scope>NUCLEOTIDE SEQUENCE [LARGE SCALE GENOMIC DNA]</scope>
    <source>
        <strain evidence="6 7">PfR 37</strain>
    </source>
</reference>
<keyword evidence="3 6" id="KW-0418">Kinase</keyword>
<dbReference type="InterPro" id="IPR012893">
    <property type="entry name" value="HipA-like_C"/>
</dbReference>
<dbReference type="Proteomes" id="UP000233564">
    <property type="component" value="Unassembled WGS sequence"/>
</dbReference>
<protein>
    <submittedName>
        <fullName evidence="6">Phosphatidylinositol kinase</fullName>
    </submittedName>
</protein>
<feature type="domain" description="HipA-like C-terminal" evidence="4">
    <location>
        <begin position="160"/>
        <end position="374"/>
    </location>
</feature>
<dbReference type="InterPro" id="IPR017508">
    <property type="entry name" value="HipA_N1"/>
</dbReference>
<keyword evidence="2" id="KW-0808">Transferase</keyword>
<gene>
    <name evidence="6" type="ORF">CIB54_20400</name>
</gene>
<evidence type="ECO:0000313" key="6">
    <source>
        <dbReference type="EMBL" id="PKH17766.1"/>
    </source>
</evidence>
<dbReference type="EMBL" id="NVXX01000033">
    <property type="protein sequence ID" value="PKH17766.1"/>
    <property type="molecule type" value="Genomic_DNA"/>
</dbReference>
<name>A0A2N1E060_PSEFL</name>
<dbReference type="Pfam" id="PF07804">
    <property type="entry name" value="HipA_C"/>
    <property type="match status" value="1"/>
</dbReference>
<dbReference type="PANTHER" id="PTHR37419">
    <property type="entry name" value="SERINE/THREONINE-PROTEIN KINASE TOXIN HIPA"/>
    <property type="match status" value="1"/>
</dbReference>
<organism evidence="6 7">
    <name type="scientific">Pseudomonas fluorescens</name>
    <dbReference type="NCBI Taxonomy" id="294"/>
    <lineage>
        <taxon>Bacteria</taxon>
        <taxon>Pseudomonadati</taxon>
        <taxon>Pseudomonadota</taxon>
        <taxon>Gammaproteobacteria</taxon>
        <taxon>Pseudomonadales</taxon>
        <taxon>Pseudomonadaceae</taxon>
        <taxon>Pseudomonas</taxon>
    </lineage>
</organism>
<dbReference type="PANTHER" id="PTHR37419:SF8">
    <property type="entry name" value="TOXIN YJJJ"/>
    <property type="match status" value="1"/>
</dbReference>
<evidence type="ECO:0000313" key="7">
    <source>
        <dbReference type="Proteomes" id="UP000233564"/>
    </source>
</evidence>
<dbReference type="InterPro" id="IPR052028">
    <property type="entry name" value="HipA_Ser/Thr_kinase"/>
</dbReference>
<accession>A0A2N1E060</accession>
<dbReference type="GO" id="GO:0004674">
    <property type="term" value="F:protein serine/threonine kinase activity"/>
    <property type="evidence" value="ECO:0007669"/>
    <property type="project" value="TreeGrafter"/>
</dbReference>
<dbReference type="AlphaFoldDB" id="A0A2N1E060"/>
<comment type="caution">
    <text evidence="6">The sequence shown here is derived from an EMBL/GenBank/DDBJ whole genome shotgun (WGS) entry which is preliminary data.</text>
</comment>
<proteinExistence type="inferred from homology"/>
<dbReference type="GO" id="GO:0005829">
    <property type="term" value="C:cytosol"/>
    <property type="evidence" value="ECO:0007669"/>
    <property type="project" value="TreeGrafter"/>
</dbReference>
<evidence type="ECO:0000259" key="4">
    <source>
        <dbReference type="Pfam" id="PF07804"/>
    </source>
</evidence>
<evidence type="ECO:0000256" key="1">
    <source>
        <dbReference type="ARBA" id="ARBA00010164"/>
    </source>
</evidence>
<evidence type="ECO:0000256" key="2">
    <source>
        <dbReference type="ARBA" id="ARBA00022679"/>
    </source>
</evidence>
<evidence type="ECO:0000256" key="3">
    <source>
        <dbReference type="ARBA" id="ARBA00022777"/>
    </source>
</evidence>